<proteinExistence type="predicted"/>
<evidence type="ECO:0000313" key="1">
    <source>
        <dbReference type="EMBL" id="SCL36829.1"/>
    </source>
</evidence>
<organism evidence="1 2">
    <name type="scientific">Micromonospora pallida</name>
    <dbReference type="NCBI Taxonomy" id="145854"/>
    <lineage>
        <taxon>Bacteria</taxon>
        <taxon>Bacillati</taxon>
        <taxon>Actinomycetota</taxon>
        <taxon>Actinomycetes</taxon>
        <taxon>Micromonosporales</taxon>
        <taxon>Micromonosporaceae</taxon>
        <taxon>Micromonospora</taxon>
    </lineage>
</organism>
<dbReference type="AlphaFoldDB" id="A0A1C6T5A7"/>
<dbReference type="STRING" id="145854.GA0074692_4461"/>
<dbReference type="RefSeq" id="WP_091647019.1">
    <property type="nucleotide sequence ID" value="NZ_FMHW01000002.1"/>
</dbReference>
<gene>
    <name evidence="1" type="ORF">GA0074692_4461</name>
</gene>
<evidence type="ECO:0000313" key="2">
    <source>
        <dbReference type="Proteomes" id="UP000198959"/>
    </source>
</evidence>
<sequence>MTTSAFLDWSKSGSAGTPEPCTICGHPAICRSPKGKPCHKVCAESWAVDHQQADTTKGGAA</sequence>
<keyword evidence="2" id="KW-1185">Reference proteome</keyword>
<accession>A0A1C6T5A7</accession>
<dbReference type="OrthoDB" id="3405904at2"/>
<dbReference type="EMBL" id="FMHW01000002">
    <property type="protein sequence ID" value="SCL36829.1"/>
    <property type="molecule type" value="Genomic_DNA"/>
</dbReference>
<reference evidence="2" key="1">
    <citation type="submission" date="2016-06" db="EMBL/GenBank/DDBJ databases">
        <authorList>
            <person name="Varghese N."/>
            <person name="Submissions Spin"/>
        </authorList>
    </citation>
    <scope>NUCLEOTIDE SEQUENCE [LARGE SCALE GENOMIC DNA]</scope>
    <source>
        <strain evidence="2">DSM 43817</strain>
    </source>
</reference>
<name>A0A1C6T5A7_9ACTN</name>
<dbReference type="Proteomes" id="UP000198959">
    <property type="component" value="Unassembled WGS sequence"/>
</dbReference>
<protein>
    <submittedName>
        <fullName evidence="1">Uncharacterized protein</fullName>
    </submittedName>
</protein>